<feature type="region of interest" description="Disordered" evidence="1">
    <location>
        <begin position="98"/>
        <end position="118"/>
    </location>
</feature>
<dbReference type="OrthoDB" id="10613970at2759"/>
<evidence type="ECO:0000313" key="3">
    <source>
        <dbReference type="Proteomes" id="UP000017246"/>
    </source>
</evidence>
<reference evidence="2" key="2">
    <citation type="submission" date="2015-11" db="EMBL/GenBank/DDBJ databases">
        <authorList>
            <person name="Zhang Y."/>
            <person name="Guo Z."/>
        </authorList>
    </citation>
    <scope>NUCLEOTIDE SEQUENCE</scope>
</reference>
<proteinExistence type="predicted"/>
<dbReference type="EMBL" id="LN902846">
    <property type="protein sequence ID" value="CDI98089.1"/>
    <property type="molecule type" value="Genomic_DNA"/>
</dbReference>
<sequence length="262" mass="28706">MQCLPCPSIGCAYFSEAPQAPQRKADESRGVTSTQKEEREGAVMDNGWGAEVYNVRWEWSLEGVKASNDELAKGSAFLSTNQQQAVAIASGVDVERSNKQMQSTTTRSACDAAKHRDSDWQEAVTTQKSLKASPTLLGRDGETNTASALTQRHLYNQFLKALKKEVKCGVEVTRRSFREHNHTAGREGSSRGESHQFGRDFAASHLHGSGCNVLSRPCRVTADSMAGCRDHSPFSAPWKEQNNFTASFHAIAQPSIAPARFL</sequence>
<feature type="compositionally biased region" description="Polar residues" evidence="1">
    <location>
        <begin position="99"/>
        <end position="108"/>
    </location>
</feature>
<protein>
    <submittedName>
        <fullName evidence="2">Uncharacterized protein</fullName>
    </submittedName>
</protein>
<accession>A0A087W093</accession>
<name>A0A087W093_ECHMU</name>
<feature type="region of interest" description="Disordered" evidence="1">
    <location>
        <begin position="18"/>
        <end position="43"/>
    </location>
</feature>
<evidence type="ECO:0000256" key="1">
    <source>
        <dbReference type="SAM" id="MobiDB-lite"/>
    </source>
</evidence>
<dbReference type="AlphaFoldDB" id="A0A087W093"/>
<evidence type="ECO:0000313" key="2">
    <source>
        <dbReference type="EMBL" id="CDI98089.1"/>
    </source>
</evidence>
<reference evidence="2" key="1">
    <citation type="journal article" date="2013" name="Nature">
        <title>The genomes of four tapeworm species reveal adaptations to parasitism.</title>
        <authorList>
            <person name="Tsai I.J."/>
            <person name="Zarowiecki M."/>
            <person name="Holroyd N."/>
            <person name="Garciarrubio A."/>
            <person name="Sanchez-Flores A."/>
            <person name="Brooks K.L."/>
            <person name="Tracey A."/>
            <person name="Bobes R.J."/>
            <person name="Fragoso G."/>
            <person name="Sciutto E."/>
            <person name="Aslett M."/>
            <person name="Beasley H."/>
            <person name="Bennett H.M."/>
            <person name="Cai J."/>
            <person name="Camicia F."/>
            <person name="Clark R."/>
            <person name="Cucher M."/>
            <person name="De Silva N."/>
            <person name="Day T.A."/>
            <person name="Deplazes P."/>
            <person name="Estrada K."/>
            <person name="Fernandez C."/>
            <person name="Holland P.W."/>
            <person name="Hou J."/>
            <person name="Hu S."/>
            <person name="Huckvale T."/>
            <person name="Hung S.S."/>
            <person name="Kamenetzky L."/>
            <person name="Keane J.A."/>
            <person name="Kiss F."/>
            <person name="Koziol U."/>
            <person name="Lambert O."/>
            <person name="Liu K."/>
            <person name="Luo X."/>
            <person name="Luo Y."/>
            <person name="Macchiaroli N."/>
            <person name="Nichol S."/>
            <person name="Paps J."/>
            <person name="Parkinson J."/>
            <person name="Pouchkina-Stantcheva N."/>
            <person name="Riddiford N."/>
            <person name="Rosenzvit M."/>
            <person name="Salinas G."/>
            <person name="Wasmuth J.D."/>
            <person name="Zamanian M."/>
            <person name="Zheng Y."/>
            <person name="Cai X."/>
            <person name="Soberon X."/>
            <person name="Olson P.D."/>
            <person name="Laclette J.P."/>
            <person name="Brehm K."/>
            <person name="Berriman M."/>
            <person name="Garciarrubio A."/>
            <person name="Bobes R.J."/>
            <person name="Fragoso G."/>
            <person name="Sanchez-Flores A."/>
            <person name="Estrada K."/>
            <person name="Cevallos M.A."/>
            <person name="Morett E."/>
            <person name="Gonzalez V."/>
            <person name="Portillo T."/>
            <person name="Ochoa-Leyva A."/>
            <person name="Jose M.V."/>
            <person name="Sciutto E."/>
            <person name="Landa A."/>
            <person name="Jimenez L."/>
            <person name="Valdes V."/>
            <person name="Carrero J.C."/>
            <person name="Larralde C."/>
            <person name="Morales-Montor J."/>
            <person name="Limon-Lason J."/>
            <person name="Soberon X."/>
            <person name="Laclette J.P."/>
        </authorList>
    </citation>
    <scope>NUCLEOTIDE SEQUENCE [LARGE SCALE GENOMIC DNA]</scope>
</reference>
<gene>
    <name evidence="2" type="ORF">EmuJ_000191600</name>
</gene>
<feature type="compositionally biased region" description="Basic and acidic residues" evidence="1">
    <location>
        <begin position="23"/>
        <end position="42"/>
    </location>
</feature>
<dbReference type="Proteomes" id="UP000017246">
    <property type="component" value="Unassembled WGS sequence"/>
</dbReference>
<keyword evidence="3" id="KW-1185">Reference proteome</keyword>
<organism evidence="2 3">
    <name type="scientific">Echinococcus multilocularis</name>
    <name type="common">Fox tapeworm</name>
    <dbReference type="NCBI Taxonomy" id="6211"/>
    <lineage>
        <taxon>Eukaryota</taxon>
        <taxon>Metazoa</taxon>
        <taxon>Spiralia</taxon>
        <taxon>Lophotrochozoa</taxon>
        <taxon>Platyhelminthes</taxon>
        <taxon>Cestoda</taxon>
        <taxon>Eucestoda</taxon>
        <taxon>Cyclophyllidea</taxon>
        <taxon>Taeniidae</taxon>
        <taxon>Echinococcus</taxon>
    </lineage>
</organism>